<dbReference type="InterPro" id="IPR029044">
    <property type="entry name" value="Nucleotide-diphossugar_trans"/>
</dbReference>
<dbReference type="Gene3D" id="3.90.550.10">
    <property type="entry name" value="Spore Coat Polysaccharide Biosynthesis Protein SpsA, Chain A"/>
    <property type="match status" value="1"/>
</dbReference>
<evidence type="ECO:0000256" key="4">
    <source>
        <dbReference type="ARBA" id="ARBA00022679"/>
    </source>
</evidence>
<organism evidence="8 9">
    <name type="scientific">Terriglobus roseus</name>
    <dbReference type="NCBI Taxonomy" id="392734"/>
    <lineage>
        <taxon>Bacteria</taxon>
        <taxon>Pseudomonadati</taxon>
        <taxon>Acidobacteriota</taxon>
        <taxon>Terriglobia</taxon>
        <taxon>Terriglobales</taxon>
        <taxon>Acidobacteriaceae</taxon>
        <taxon>Terriglobus</taxon>
    </lineage>
</organism>
<evidence type="ECO:0000313" key="9">
    <source>
        <dbReference type="Proteomes" id="UP000182427"/>
    </source>
</evidence>
<feature type="domain" description="Glycosyltransferase 2-like" evidence="7">
    <location>
        <begin position="41"/>
        <end position="150"/>
    </location>
</feature>
<gene>
    <name evidence="8" type="ORF">SAMN05444167_3208</name>
</gene>
<dbReference type="SUPFAM" id="SSF53448">
    <property type="entry name" value="Nucleotide-diphospho-sugar transferases"/>
    <property type="match status" value="1"/>
</dbReference>
<evidence type="ECO:0000313" key="8">
    <source>
        <dbReference type="EMBL" id="SDF75511.1"/>
    </source>
</evidence>
<dbReference type="InterPro" id="IPR001173">
    <property type="entry name" value="Glyco_trans_2-like"/>
</dbReference>
<reference evidence="8 9" key="1">
    <citation type="submission" date="2016-10" db="EMBL/GenBank/DDBJ databases">
        <authorList>
            <person name="de Groot N.N."/>
        </authorList>
    </citation>
    <scope>NUCLEOTIDE SEQUENCE [LARGE SCALE GENOMIC DNA]</scope>
    <source>
        <strain evidence="8 9">GAS232</strain>
    </source>
</reference>
<evidence type="ECO:0000256" key="2">
    <source>
        <dbReference type="ARBA" id="ARBA00022475"/>
    </source>
</evidence>
<dbReference type="GO" id="GO:0005886">
    <property type="term" value="C:plasma membrane"/>
    <property type="evidence" value="ECO:0007669"/>
    <property type="project" value="UniProtKB-SubCell"/>
</dbReference>
<evidence type="ECO:0000256" key="6">
    <source>
        <dbReference type="SAM" id="Phobius"/>
    </source>
</evidence>
<dbReference type="Pfam" id="PF00535">
    <property type="entry name" value="Glycos_transf_2"/>
    <property type="match status" value="1"/>
</dbReference>
<evidence type="ECO:0000256" key="5">
    <source>
        <dbReference type="ARBA" id="ARBA00023136"/>
    </source>
</evidence>
<keyword evidence="9" id="KW-1185">Reference proteome</keyword>
<dbReference type="Proteomes" id="UP000182427">
    <property type="component" value="Chromosome I"/>
</dbReference>
<proteinExistence type="predicted"/>
<dbReference type="PANTHER" id="PTHR43646">
    <property type="entry name" value="GLYCOSYLTRANSFERASE"/>
    <property type="match status" value="1"/>
</dbReference>
<keyword evidence="4 8" id="KW-0808">Transferase</keyword>
<name>A0A1G7NNJ1_9BACT</name>
<keyword evidence="3" id="KW-0328">Glycosyltransferase</keyword>
<dbReference type="RefSeq" id="WP_083346032.1">
    <property type="nucleotide sequence ID" value="NZ_LT629690.1"/>
</dbReference>
<evidence type="ECO:0000256" key="1">
    <source>
        <dbReference type="ARBA" id="ARBA00004236"/>
    </source>
</evidence>
<comment type="subcellular location">
    <subcellularLocation>
        <location evidence="1">Cell membrane</location>
    </subcellularLocation>
</comment>
<keyword evidence="6" id="KW-1133">Transmembrane helix</keyword>
<dbReference type="GO" id="GO:0016757">
    <property type="term" value="F:glycosyltransferase activity"/>
    <property type="evidence" value="ECO:0007669"/>
    <property type="project" value="UniProtKB-KW"/>
</dbReference>
<dbReference type="OrthoDB" id="9806525at2"/>
<keyword evidence="5 6" id="KW-0472">Membrane</keyword>
<evidence type="ECO:0000259" key="7">
    <source>
        <dbReference type="Pfam" id="PF00535"/>
    </source>
</evidence>
<keyword evidence="6" id="KW-0812">Transmembrane</keyword>
<feature type="transmembrane region" description="Helical" evidence="6">
    <location>
        <begin position="297"/>
        <end position="314"/>
    </location>
</feature>
<protein>
    <submittedName>
        <fullName evidence="8">4,4'-diaponeurosporenoate glycosyltransferase</fullName>
    </submittedName>
</protein>
<dbReference type="EMBL" id="LT629690">
    <property type="protein sequence ID" value="SDF75511.1"/>
    <property type="molecule type" value="Genomic_DNA"/>
</dbReference>
<sequence>MTLLLAVCVSQLSTGFLLMTRVPRCSEMDSASAALSPNLVSIIIPARNEDQNLPRLLSSIPRLPEIAEIIVVDDGSIDRTAEIAGQHGARVLQPGNPPNDVTGKVWACARGAVAASAPLLLFLDADTFFQSDGLSAMLQTYKKQPHNTALSVLPFAVTVRPYEEFSLFFNLLMAFGAGGFGVFQSSRLFGQSLLLSRELYSGIGGYAAVGNSVLENVHLARNLEAAQGKPYCLGGKNDLHMRMFPDGFEQLCDGWTKAFADGARSTDIRVLAVTILWLSALASIAVLLFVGPMQERWMVATLYLLAAIQVFFFARKIGSFRIATCLLFPLPLIFFFVVFTRSAMRRAFGKHTSWRGRSV</sequence>
<feature type="transmembrane region" description="Helical" evidence="6">
    <location>
        <begin position="270"/>
        <end position="290"/>
    </location>
</feature>
<dbReference type="PANTHER" id="PTHR43646:SF2">
    <property type="entry name" value="GLYCOSYLTRANSFERASE 2-LIKE DOMAIN-CONTAINING PROTEIN"/>
    <property type="match status" value="1"/>
</dbReference>
<accession>A0A1G7NNJ1</accession>
<dbReference type="AlphaFoldDB" id="A0A1G7NNJ1"/>
<evidence type="ECO:0000256" key="3">
    <source>
        <dbReference type="ARBA" id="ARBA00022676"/>
    </source>
</evidence>
<feature type="transmembrane region" description="Helical" evidence="6">
    <location>
        <begin position="320"/>
        <end position="340"/>
    </location>
</feature>
<keyword evidence="2" id="KW-1003">Cell membrane</keyword>